<dbReference type="InterPro" id="IPR000086">
    <property type="entry name" value="NUDIX_hydrolase_dom"/>
</dbReference>
<proteinExistence type="predicted"/>
<comment type="caution">
    <text evidence="2">The sequence shown here is derived from an EMBL/GenBank/DDBJ whole genome shotgun (WGS) entry which is preliminary data.</text>
</comment>
<dbReference type="SUPFAM" id="SSF55811">
    <property type="entry name" value="Nudix"/>
    <property type="match status" value="1"/>
</dbReference>
<keyword evidence="3" id="KW-1185">Reference proteome</keyword>
<dbReference type="Proteomes" id="UP000557717">
    <property type="component" value="Unassembled WGS sequence"/>
</dbReference>
<reference evidence="2 3" key="1">
    <citation type="submission" date="2020-08" db="EMBL/GenBank/DDBJ databases">
        <title>Genomic Encyclopedia of Type Strains, Phase IV (KMG-IV): sequencing the most valuable type-strain genomes for metagenomic binning, comparative biology and taxonomic classification.</title>
        <authorList>
            <person name="Goeker M."/>
        </authorList>
    </citation>
    <scope>NUCLEOTIDE SEQUENCE [LARGE SCALE GENOMIC DNA]</scope>
    <source>
        <strain evidence="2 3">YC6886</strain>
    </source>
</reference>
<name>A0A840V9G6_9BACT</name>
<evidence type="ECO:0000313" key="3">
    <source>
        <dbReference type="Proteomes" id="UP000557717"/>
    </source>
</evidence>
<organism evidence="2 3">
    <name type="scientific">Haloferula luteola</name>
    <dbReference type="NCBI Taxonomy" id="595692"/>
    <lineage>
        <taxon>Bacteria</taxon>
        <taxon>Pseudomonadati</taxon>
        <taxon>Verrucomicrobiota</taxon>
        <taxon>Verrucomicrobiia</taxon>
        <taxon>Verrucomicrobiales</taxon>
        <taxon>Verrucomicrobiaceae</taxon>
        <taxon>Haloferula</taxon>
    </lineage>
</organism>
<evidence type="ECO:0000313" key="2">
    <source>
        <dbReference type="EMBL" id="MBB5350600.1"/>
    </source>
</evidence>
<dbReference type="PROSITE" id="PS51462">
    <property type="entry name" value="NUDIX"/>
    <property type="match status" value="1"/>
</dbReference>
<dbReference type="CDD" id="cd03674">
    <property type="entry name" value="NUDIX_Hydrolase"/>
    <property type="match status" value="1"/>
</dbReference>
<sequence length="184" mass="20920">MHRQPLLDALETYFSRHPAEAETVGPFRQFVEAEPDCFERHLSKGHVTGSAWILSSDQQRVLLTHHRKLNRWLQLGGHADGDPDVLAVALREAREESGLHDFELVLPGIFDLDIHPIPARASEPAHFHYDVRYLLLATGDESYTVSEESHDLSWVPLSEVPQRVQETSMLRMLEKCQNIQPGIA</sequence>
<dbReference type="PANTHER" id="PTHR43736">
    <property type="entry name" value="ADP-RIBOSE PYROPHOSPHATASE"/>
    <property type="match status" value="1"/>
</dbReference>
<evidence type="ECO:0000259" key="1">
    <source>
        <dbReference type="PROSITE" id="PS51462"/>
    </source>
</evidence>
<dbReference type="RefSeq" id="WP_184016043.1">
    <property type="nucleotide sequence ID" value="NZ_JACHFD010000003.1"/>
</dbReference>
<accession>A0A840V9G6</accession>
<protein>
    <submittedName>
        <fullName evidence="2">8-oxo-dGTP pyrophosphatase MutT (NUDIX family)</fullName>
    </submittedName>
</protein>
<dbReference type="AlphaFoldDB" id="A0A840V9G6"/>
<dbReference type="EMBL" id="JACHFD010000003">
    <property type="protein sequence ID" value="MBB5350600.1"/>
    <property type="molecule type" value="Genomic_DNA"/>
</dbReference>
<feature type="domain" description="Nudix hydrolase" evidence="1">
    <location>
        <begin position="44"/>
        <end position="177"/>
    </location>
</feature>
<dbReference type="PANTHER" id="PTHR43736:SF1">
    <property type="entry name" value="DIHYDRONEOPTERIN TRIPHOSPHATE DIPHOSPHATASE"/>
    <property type="match status" value="1"/>
</dbReference>
<dbReference type="Pfam" id="PF00293">
    <property type="entry name" value="NUDIX"/>
    <property type="match status" value="1"/>
</dbReference>
<dbReference type="InterPro" id="IPR015797">
    <property type="entry name" value="NUDIX_hydrolase-like_dom_sf"/>
</dbReference>
<dbReference type="Gene3D" id="3.90.79.10">
    <property type="entry name" value="Nucleoside Triphosphate Pyrophosphohydrolase"/>
    <property type="match status" value="1"/>
</dbReference>
<gene>
    <name evidence="2" type="ORF">HNR46_000828</name>
</gene>